<evidence type="ECO:0008006" key="11">
    <source>
        <dbReference type="Google" id="ProtNLM"/>
    </source>
</evidence>
<feature type="transmembrane region" description="Helical" evidence="6">
    <location>
        <begin position="150"/>
        <end position="172"/>
    </location>
</feature>
<accession>A0AAQ3UC00</accession>
<dbReference type="EMBL" id="CP144751">
    <property type="protein sequence ID" value="WVZ86987.1"/>
    <property type="molecule type" value="Genomic_DNA"/>
</dbReference>
<dbReference type="Pfam" id="PF12537">
    <property type="entry name" value="GPHR_N"/>
    <property type="match status" value="1"/>
</dbReference>
<reference evidence="9 10" key="1">
    <citation type="submission" date="2024-02" db="EMBL/GenBank/DDBJ databases">
        <title>High-quality chromosome-scale genome assembly of Pensacola bahiagrass (Paspalum notatum Flugge var. saurae).</title>
        <authorList>
            <person name="Vega J.M."/>
            <person name="Podio M."/>
            <person name="Orjuela J."/>
            <person name="Siena L.A."/>
            <person name="Pessino S.C."/>
            <person name="Combes M.C."/>
            <person name="Mariac C."/>
            <person name="Albertini E."/>
            <person name="Pupilli F."/>
            <person name="Ortiz J.P.A."/>
            <person name="Leblanc O."/>
        </authorList>
    </citation>
    <scope>NUCLEOTIDE SEQUENCE [LARGE SCALE GENOMIC DNA]</scope>
    <source>
        <strain evidence="9">R1</strain>
        <tissue evidence="9">Leaf</tissue>
    </source>
</reference>
<evidence type="ECO:0000313" key="10">
    <source>
        <dbReference type="Proteomes" id="UP001341281"/>
    </source>
</evidence>
<keyword evidence="5" id="KW-0175">Coiled coil</keyword>
<keyword evidence="10" id="KW-1185">Reference proteome</keyword>
<dbReference type="GO" id="GO:0009737">
    <property type="term" value="P:response to abscisic acid"/>
    <property type="evidence" value="ECO:0007669"/>
    <property type="project" value="TreeGrafter"/>
</dbReference>
<name>A0AAQ3UC00_PASNO</name>
<dbReference type="InterPro" id="IPR025969">
    <property type="entry name" value="ABA_GPCR_dom"/>
</dbReference>
<dbReference type="PANTHER" id="PTHR15948:SF0">
    <property type="entry name" value="GOLGI PH REGULATOR A-RELATED"/>
    <property type="match status" value="1"/>
</dbReference>
<evidence type="ECO:0000256" key="1">
    <source>
        <dbReference type="ARBA" id="ARBA00004141"/>
    </source>
</evidence>
<feature type="transmembrane region" description="Helical" evidence="6">
    <location>
        <begin position="41"/>
        <end position="66"/>
    </location>
</feature>
<gene>
    <name evidence="9" type="ORF">U9M48_033695</name>
</gene>
<feature type="transmembrane region" description="Helical" evidence="6">
    <location>
        <begin position="112"/>
        <end position="130"/>
    </location>
</feature>
<keyword evidence="2 6" id="KW-0812">Transmembrane</keyword>
<evidence type="ECO:0000313" key="9">
    <source>
        <dbReference type="EMBL" id="WVZ86987.1"/>
    </source>
</evidence>
<evidence type="ECO:0000256" key="3">
    <source>
        <dbReference type="ARBA" id="ARBA00022989"/>
    </source>
</evidence>
<feature type="domain" description="Abscisic acid G-protein coupled receptor-like" evidence="7">
    <location>
        <begin position="321"/>
        <end position="426"/>
    </location>
</feature>
<feature type="transmembrane region" description="Helical" evidence="6">
    <location>
        <begin position="78"/>
        <end position="100"/>
    </location>
</feature>
<dbReference type="AlphaFoldDB" id="A0AAQ3UC00"/>
<keyword evidence="3 6" id="KW-1133">Transmembrane helix</keyword>
<dbReference type="Pfam" id="PF12430">
    <property type="entry name" value="ABA_GPCR"/>
    <property type="match status" value="1"/>
</dbReference>
<evidence type="ECO:0000259" key="7">
    <source>
        <dbReference type="Pfam" id="PF12430"/>
    </source>
</evidence>
<evidence type="ECO:0000256" key="2">
    <source>
        <dbReference type="ARBA" id="ARBA00022692"/>
    </source>
</evidence>
<sequence length="439" mass="50543">MGWGTVVYEGAVVGSSLAGLGWAGLWFLNRRLYKEYEERRVLVQILFGLVFAFSCNLFQLVLFEILPVLSKHARFLNWHLDLFCLILLLVFVLPYYHCYLLLRNSGVRRERAWLVAALFLLVFLYGFWRMGIHFPMPSPEKGFFTMPQLVSRIGVIGVSVMAVLSGFGAVNLPYSYLSLFIREIDEMDIKTLERQLMQSMETCIAKKKKIILSQMEMERIQGSEEKLKARSFLKRIVGTVVRSVQEDQTEQDIKNLEAEVQALEELSKQLFLEIYELRQAKIAAAYSRTWRGHLQNLLGYALSVYCVYKMLKSLQSVVFKEYISLMFIGMLVVISVRGFLANVMKFFFAVSRVGSGSTTNVVLFLSEIMGMYFISSILLIRKSLANEYRVIITDVLGGDIQFDFYHRWFDAIFVASAFLSLLLISAQYTTRQTDKHPID</sequence>
<feature type="coiled-coil region" evidence="5">
    <location>
        <begin position="246"/>
        <end position="273"/>
    </location>
</feature>
<protein>
    <recommendedName>
        <fullName evidence="11">GPCR-type G protein 1</fullName>
    </recommendedName>
</protein>
<proteinExistence type="predicted"/>
<feature type="domain" description="Golgi pH regulator conserved" evidence="8">
    <location>
        <begin position="143"/>
        <end position="210"/>
    </location>
</feature>
<keyword evidence="4 6" id="KW-0472">Membrane</keyword>
<feature type="transmembrane region" description="Helical" evidence="6">
    <location>
        <begin position="6"/>
        <end position="29"/>
    </location>
</feature>
<dbReference type="InterPro" id="IPR022535">
    <property type="entry name" value="Golgi_pH-regulator_cons_dom"/>
</dbReference>
<evidence type="ECO:0000256" key="4">
    <source>
        <dbReference type="ARBA" id="ARBA00023136"/>
    </source>
</evidence>
<dbReference type="PANTHER" id="PTHR15948">
    <property type="entry name" value="G-PROTEIN COUPLED RECEPTOR 89-RELATED"/>
    <property type="match status" value="1"/>
</dbReference>
<feature type="transmembrane region" description="Helical" evidence="6">
    <location>
        <begin position="408"/>
        <end position="428"/>
    </location>
</feature>
<dbReference type="GO" id="GO:0010427">
    <property type="term" value="F:abscisic acid binding"/>
    <property type="evidence" value="ECO:0007669"/>
    <property type="project" value="TreeGrafter"/>
</dbReference>
<feature type="transmembrane region" description="Helical" evidence="6">
    <location>
        <begin position="322"/>
        <end position="341"/>
    </location>
</feature>
<dbReference type="Proteomes" id="UP001341281">
    <property type="component" value="Chromosome 07"/>
</dbReference>
<organism evidence="9 10">
    <name type="scientific">Paspalum notatum var. saurae</name>
    <dbReference type="NCBI Taxonomy" id="547442"/>
    <lineage>
        <taxon>Eukaryota</taxon>
        <taxon>Viridiplantae</taxon>
        <taxon>Streptophyta</taxon>
        <taxon>Embryophyta</taxon>
        <taxon>Tracheophyta</taxon>
        <taxon>Spermatophyta</taxon>
        <taxon>Magnoliopsida</taxon>
        <taxon>Liliopsida</taxon>
        <taxon>Poales</taxon>
        <taxon>Poaceae</taxon>
        <taxon>PACMAD clade</taxon>
        <taxon>Panicoideae</taxon>
        <taxon>Andropogonodae</taxon>
        <taxon>Paspaleae</taxon>
        <taxon>Paspalinae</taxon>
        <taxon>Paspalum</taxon>
    </lineage>
</organism>
<feature type="transmembrane region" description="Helical" evidence="6">
    <location>
        <begin position="361"/>
        <end position="380"/>
    </location>
</feature>
<dbReference type="InterPro" id="IPR015672">
    <property type="entry name" value="GPHR/GTG"/>
</dbReference>
<dbReference type="GO" id="GO:0016020">
    <property type="term" value="C:membrane"/>
    <property type="evidence" value="ECO:0007669"/>
    <property type="project" value="UniProtKB-SubCell"/>
</dbReference>
<evidence type="ECO:0000256" key="6">
    <source>
        <dbReference type="SAM" id="Phobius"/>
    </source>
</evidence>
<evidence type="ECO:0000256" key="5">
    <source>
        <dbReference type="SAM" id="Coils"/>
    </source>
</evidence>
<evidence type="ECO:0000259" key="8">
    <source>
        <dbReference type="Pfam" id="PF12537"/>
    </source>
</evidence>
<comment type="subcellular location">
    <subcellularLocation>
        <location evidence="1">Membrane</location>
        <topology evidence="1">Multi-pass membrane protein</topology>
    </subcellularLocation>
</comment>